<dbReference type="CDD" id="cd04301">
    <property type="entry name" value="NAT_SF"/>
    <property type="match status" value="1"/>
</dbReference>
<protein>
    <recommendedName>
        <fullName evidence="6">N-acetyltransferase domain-containing protein</fullName>
    </recommendedName>
</protein>
<evidence type="ECO:0000313" key="4">
    <source>
        <dbReference type="EMBL" id="CAK9002388.1"/>
    </source>
</evidence>
<evidence type="ECO:0008006" key="6">
    <source>
        <dbReference type="Google" id="ProtNLM"/>
    </source>
</evidence>
<dbReference type="InterPro" id="IPR000182">
    <property type="entry name" value="GNAT_dom"/>
</dbReference>
<evidence type="ECO:0000259" key="3">
    <source>
        <dbReference type="PROSITE" id="PS51186"/>
    </source>
</evidence>
<reference evidence="4 5" key="1">
    <citation type="submission" date="2024-02" db="EMBL/GenBank/DDBJ databases">
        <authorList>
            <person name="Chen Y."/>
            <person name="Shah S."/>
            <person name="Dougan E. K."/>
            <person name="Thang M."/>
            <person name="Chan C."/>
        </authorList>
    </citation>
    <scope>NUCLEOTIDE SEQUENCE [LARGE SCALE GENOMIC DNA]</scope>
</reference>
<accession>A0ABP0IIF4</accession>
<dbReference type="Gene3D" id="3.40.630.30">
    <property type="match status" value="1"/>
</dbReference>
<evidence type="ECO:0000313" key="5">
    <source>
        <dbReference type="Proteomes" id="UP001642484"/>
    </source>
</evidence>
<feature type="domain" description="N-acetyltransferase" evidence="3">
    <location>
        <begin position="70"/>
        <end position="204"/>
    </location>
</feature>
<feature type="domain" description="Ubiquitin-like" evidence="2">
    <location>
        <begin position="1156"/>
        <end position="1229"/>
    </location>
</feature>
<comment type="caution">
    <text evidence="4">The sequence shown here is derived from an EMBL/GenBank/DDBJ whole genome shotgun (WGS) entry which is preliminary data.</text>
</comment>
<dbReference type="PROSITE" id="PS50053">
    <property type="entry name" value="UBIQUITIN_2"/>
    <property type="match status" value="1"/>
</dbReference>
<name>A0ABP0IIF4_9DINO</name>
<sequence>MSGHDLPAIASSWPQPLLEEARLGQPLPRWAQRELHCAKTAPAVSSPAEMRPCDMRSLSATEFREPLRLVSISQEEISISHICGQIRSLGEQEFREDALEIVDGGIWTATALMDAADLLIGFVVYGVLHGAMSLRYIAITPQERGKGHGRRLVQHVCQRCSEQKVDKVTLFSKRELVSFYKAVGFEEAPEQDGDSEDDLQVPLVMCPLQLGAATEGPGSGSAPKKVLEDLGSSLKEGLHELREAGDSHPVGSAPEEAMEKLKFQNQQLRQEPPLHFAPRPICSPLRIWEEHHWDQAQAQSLASIRRTSQSAPLIDVSDTTMSELDELLADLTLEQRAKLRQALQLLEADKANEIPQEQLDLAESAVQCHRSEFVIEDVVRQTFVNGDKLFRATPFAEEVRQQIPEVDFLELAEPRSAVTTLPSVVKWTESNFPGYVKILGSVVDDREKPLKERKVIGLIYEVAADTLQALIEKSGDLRNDHRMYLALTSFQAWHHSLYYGPCLSVFTLENVVVKGNESPGATHPFSAQLRLQFPTALYEEAMGTETLDTNVLQLADVLWFVCHGDAQKLKEMPRSIQRAAAPSEADRGAAPNSEPGLGLGSPSQELSRSVVGALVGGSGSDPGRFGVPIPTEEDLALASGSPQSQIQLFSARGPASARGNVKGSGKIFACLSGGGEVLAPASEETVAMYMRAATRLPTLKTRSASQPAERKEQVQNDEIFSIMVKRQMQMRKDLAQLRTPVALPRNKLLSSSPQWCAQLPLSDSPGPEIWVTMAFTMSTQPVVALAKMDVDPYLLVAWLLLDFFVVSALPSSLEWTIHCMSWIEFDGLTVFMRLRPEKHLSLAQFEFDKGKTANAGLVILEGARLDLSRAGAAASCDGCSASECALRDCRREAGLSNVSSKIPLLRMDDLEVENSEVGRRLTGAGVAGGGGGAMGGSRCTITCVYAVPLIADLPHSNVDFGRDTAPTEGFPLGWAVGNSWVPQTVIGTTHFDWWGEERKAYARAMDNAIAQQLPERLKACDGQQAVPDSQHWWSSCHSMGFTACRETNLAGKCCCPTGQRVGEDGCKSCGVLEERLSALHQLNLLYTLDDPDAGQYFFYWMLFGSLVLLPLPWALLAQVLWQFAEPNESFLQHEAREERKHIAETWIGTENLHGPSTIHVANMAGESRAIPGFRETSLLVHLRRSVAEVFSVEFPEIGLAFGGQLLSPDLDFKTLGDLGIYDGCTVSFIQMGAQAEVTPRNEKLAGRSEGNFFTYFNRSSNVPWRLEYAECSGPHSRISQPFVHSVQGDEVHSPWGAATRSPRRIWAKL</sequence>
<dbReference type="InterPro" id="IPR016181">
    <property type="entry name" value="Acyl_CoA_acyltransferase"/>
</dbReference>
<proteinExistence type="predicted"/>
<evidence type="ECO:0000259" key="2">
    <source>
        <dbReference type="PROSITE" id="PS50053"/>
    </source>
</evidence>
<dbReference type="SUPFAM" id="SSF55729">
    <property type="entry name" value="Acyl-CoA N-acyltransferases (Nat)"/>
    <property type="match status" value="1"/>
</dbReference>
<gene>
    <name evidence="4" type="ORF">CCMP2556_LOCUS6831</name>
</gene>
<keyword evidence="5" id="KW-1185">Reference proteome</keyword>
<feature type="region of interest" description="Disordered" evidence="1">
    <location>
        <begin position="576"/>
        <end position="604"/>
    </location>
</feature>
<dbReference type="Proteomes" id="UP001642484">
    <property type="component" value="Unassembled WGS sequence"/>
</dbReference>
<organism evidence="4 5">
    <name type="scientific">Durusdinium trenchii</name>
    <dbReference type="NCBI Taxonomy" id="1381693"/>
    <lineage>
        <taxon>Eukaryota</taxon>
        <taxon>Sar</taxon>
        <taxon>Alveolata</taxon>
        <taxon>Dinophyceae</taxon>
        <taxon>Suessiales</taxon>
        <taxon>Symbiodiniaceae</taxon>
        <taxon>Durusdinium</taxon>
    </lineage>
</organism>
<dbReference type="PROSITE" id="PS51186">
    <property type="entry name" value="GNAT"/>
    <property type="match status" value="1"/>
</dbReference>
<dbReference type="Pfam" id="PF13673">
    <property type="entry name" value="Acetyltransf_10"/>
    <property type="match status" value="1"/>
</dbReference>
<dbReference type="EMBL" id="CAXAMN010003002">
    <property type="protein sequence ID" value="CAK9002388.1"/>
    <property type="molecule type" value="Genomic_DNA"/>
</dbReference>
<evidence type="ECO:0000256" key="1">
    <source>
        <dbReference type="SAM" id="MobiDB-lite"/>
    </source>
</evidence>
<dbReference type="InterPro" id="IPR000626">
    <property type="entry name" value="Ubiquitin-like_dom"/>
</dbReference>